<protein>
    <recommendedName>
        <fullName evidence="6">MmgE/PrpD family protein</fullName>
    </recommendedName>
</protein>
<dbReference type="Pfam" id="PF03972">
    <property type="entry name" value="MmgE_PrpD_N"/>
    <property type="match status" value="1"/>
</dbReference>
<dbReference type="InterPro" id="IPR042188">
    <property type="entry name" value="MmgE/PrpD_sf_2"/>
</dbReference>
<dbReference type="Pfam" id="PF19305">
    <property type="entry name" value="MmgE_PrpD_C"/>
    <property type="match status" value="1"/>
</dbReference>
<accession>A0A2K9Z723</accession>
<dbReference type="InterPro" id="IPR036148">
    <property type="entry name" value="MmgE/PrpD_sf"/>
</dbReference>
<dbReference type="PANTHER" id="PTHR16943">
    <property type="entry name" value="2-METHYLCITRATE DEHYDRATASE-RELATED"/>
    <property type="match status" value="1"/>
</dbReference>
<dbReference type="InterPro" id="IPR045336">
    <property type="entry name" value="MmgE_PrpD_N"/>
</dbReference>
<dbReference type="InterPro" id="IPR005656">
    <property type="entry name" value="MmgE_PrpD"/>
</dbReference>
<evidence type="ECO:0000313" key="4">
    <source>
        <dbReference type="EMBL" id="AUW43901.1"/>
    </source>
</evidence>
<name>A0A2K9Z723_RHILE</name>
<dbReference type="Proteomes" id="UP000238523">
    <property type="component" value="Chromosome"/>
</dbReference>
<dbReference type="SUPFAM" id="SSF103378">
    <property type="entry name" value="2-methylcitrate dehydratase PrpD"/>
    <property type="match status" value="1"/>
</dbReference>
<evidence type="ECO:0000259" key="3">
    <source>
        <dbReference type="Pfam" id="PF19305"/>
    </source>
</evidence>
<organism evidence="4 5">
    <name type="scientific">Rhizobium leguminosarum</name>
    <dbReference type="NCBI Taxonomy" id="384"/>
    <lineage>
        <taxon>Bacteria</taxon>
        <taxon>Pseudomonadati</taxon>
        <taxon>Pseudomonadota</taxon>
        <taxon>Alphaproteobacteria</taxon>
        <taxon>Hyphomicrobiales</taxon>
        <taxon>Rhizobiaceae</taxon>
        <taxon>Rhizobium/Agrobacterium group</taxon>
        <taxon>Rhizobium</taxon>
    </lineage>
</organism>
<comment type="similarity">
    <text evidence="1">Belongs to the PrpD family.</text>
</comment>
<dbReference type="Gene3D" id="1.10.4100.10">
    <property type="entry name" value="2-methylcitrate dehydratase PrpD"/>
    <property type="match status" value="1"/>
</dbReference>
<dbReference type="GO" id="GO:0016829">
    <property type="term" value="F:lyase activity"/>
    <property type="evidence" value="ECO:0007669"/>
    <property type="project" value="InterPro"/>
</dbReference>
<dbReference type="EMBL" id="CP025012">
    <property type="protein sequence ID" value="AUW43901.1"/>
    <property type="molecule type" value="Genomic_DNA"/>
</dbReference>
<evidence type="ECO:0000259" key="2">
    <source>
        <dbReference type="Pfam" id="PF03972"/>
    </source>
</evidence>
<reference evidence="4 5" key="1">
    <citation type="submission" date="2017-11" db="EMBL/GenBank/DDBJ databases">
        <title>Complete genome of Rhizobium leguminosarum Norway, an ineffective micro-symbiont.</title>
        <authorList>
            <person name="Hoffrichter A."/>
            <person name="Liang J."/>
            <person name="Brachmann A."/>
            <person name="Marin M."/>
        </authorList>
    </citation>
    <scope>NUCLEOTIDE SEQUENCE [LARGE SCALE GENOMIC DNA]</scope>
    <source>
        <strain evidence="4 5">Norway</strain>
    </source>
</reference>
<dbReference type="InterPro" id="IPR042183">
    <property type="entry name" value="MmgE/PrpD_sf_1"/>
</dbReference>
<evidence type="ECO:0000313" key="5">
    <source>
        <dbReference type="Proteomes" id="UP000238523"/>
    </source>
</evidence>
<feature type="domain" description="MmgE/PrpD C-terminal" evidence="3">
    <location>
        <begin position="271"/>
        <end position="439"/>
    </location>
</feature>
<dbReference type="AlphaFoldDB" id="A0A2K9Z723"/>
<evidence type="ECO:0000256" key="1">
    <source>
        <dbReference type="ARBA" id="ARBA00006174"/>
    </source>
</evidence>
<gene>
    <name evidence="4" type="ORF">CUJ84_Chr003566</name>
</gene>
<dbReference type="RefSeq" id="WP_105007016.1">
    <property type="nucleotide sequence ID" value="NZ_CP025012.1"/>
</dbReference>
<proteinExistence type="inferred from homology"/>
<dbReference type="PANTHER" id="PTHR16943:SF8">
    <property type="entry name" value="2-METHYLCITRATE DEHYDRATASE"/>
    <property type="match status" value="1"/>
</dbReference>
<dbReference type="InterPro" id="IPR045337">
    <property type="entry name" value="MmgE_PrpD_C"/>
</dbReference>
<sequence>MTITADLSQDLAEFAANTRFADLPPTAVEAAKKSVLDTIGVMLAASGMEPAVRPIVELVQESGGKGEATILGYGDRVPAGAAAFANGALAHGLDFDSQTPWGAHADSSIIPTVLALAELREDVTGEELITAVAIGQEIFIRLRCNVGWHMDWNLSTVVGCFSATAAGGSIFKLDPIQLANALGIASLQSSGTMEQIFGLGSDLRGMYAGFSSQASVNAVRLAARGMTGIRNLFEGEAGVFKVYFKGEYDRDKMVANLGKEFLSGGMTYKYWPAVGNAHTYIHAAIELMKENDVTLDQVAEVKVFVGDFQQRMCSPLAERQVPNTLVDAKFSLPFLVALALAKGQMEVGDFTSEALKDRAVLALARKVVPVPDSSYNWTSKLPDGKIEVLLADGTSISRLGSRVPGSVELPMTWDELFHKFGSCARAAVSPLSADRIVELCNSLKALESIRDVREIVAAAVSNIDVAHRKSA</sequence>
<feature type="domain" description="MmgE/PrpD N-terminal" evidence="2">
    <location>
        <begin position="9"/>
        <end position="247"/>
    </location>
</feature>
<dbReference type="Gene3D" id="3.30.1330.120">
    <property type="entry name" value="2-methylcitrate dehydratase PrpD"/>
    <property type="match status" value="1"/>
</dbReference>
<evidence type="ECO:0008006" key="6">
    <source>
        <dbReference type="Google" id="ProtNLM"/>
    </source>
</evidence>